<dbReference type="EMBL" id="CAJPEV010000639">
    <property type="protein sequence ID" value="CAG0887144.1"/>
    <property type="molecule type" value="Genomic_DNA"/>
</dbReference>
<feature type="domain" description="Rieske" evidence="6">
    <location>
        <begin position="46"/>
        <end position="149"/>
    </location>
</feature>
<keyword evidence="3" id="KW-0408">Iron</keyword>
<dbReference type="AlphaFoldDB" id="A0A7R8XBZ2"/>
<dbReference type="GO" id="GO:0046872">
    <property type="term" value="F:metal ion binding"/>
    <property type="evidence" value="ECO:0007669"/>
    <property type="project" value="UniProtKB-KW"/>
</dbReference>
<evidence type="ECO:0000256" key="2">
    <source>
        <dbReference type="ARBA" id="ARBA00022723"/>
    </source>
</evidence>
<dbReference type="EMBL" id="LR900156">
    <property type="protein sequence ID" value="CAD7244445.1"/>
    <property type="molecule type" value="Genomic_DNA"/>
</dbReference>
<keyword evidence="2" id="KW-0479">Metal-binding</keyword>
<dbReference type="SUPFAM" id="SSF50022">
    <property type="entry name" value="ISP domain"/>
    <property type="match status" value="1"/>
</dbReference>
<dbReference type="CDD" id="cd03467">
    <property type="entry name" value="Rieske"/>
    <property type="match status" value="1"/>
</dbReference>
<feature type="region of interest" description="Disordered" evidence="5">
    <location>
        <begin position="26"/>
        <end position="63"/>
    </location>
</feature>
<protein>
    <recommendedName>
        <fullName evidence="6">Rieske domain-containing protein</fullName>
    </recommendedName>
</protein>
<evidence type="ECO:0000313" key="7">
    <source>
        <dbReference type="EMBL" id="CAD7244445.1"/>
    </source>
</evidence>
<dbReference type="Gene3D" id="2.102.10.10">
    <property type="entry name" value="Rieske [2Fe-2S] iron-sulphur domain"/>
    <property type="match status" value="1"/>
</dbReference>
<evidence type="ECO:0000256" key="4">
    <source>
        <dbReference type="ARBA" id="ARBA00023014"/>
    </source>
</evidence>
<sequence length="166" mass="18992">MNAEKLFFPDPQMRFNDLKNWEPLLKDQEKKRSSSSASPKKPPTTLRESFESDEDGRREGNVTEVNGNRVAIFRHGKNLFGIQANCPHAGGPLYKGDIEELPDGSLCIRCPWHSWCFQLSTGKCIWPSGQNDVTVTVYPVHRRKSDQAVLVGFDSFHKKYFSDRDF</sequence>
<evidence type="ECO:0000256" key="3">
    <source>
        <dbReference type="ARBA" id="ARBA00023004"/>
    </source>
</evidence>
<dbReference type="GO" id="GO:0051537">
    <property type="term" value="F:2 iron, 2 sulfur cluster binding"/>
    <property type="evidence" value="ECO:0007669"/>
    <property type="project" value="UniProtKB-KW"/>
</dbReference>
<dbReference type="Pfam" id="PF22543">
    <property type="entry name" value="Rieske_4"/>
    <property type="match status" value="1"/>
</dbReference>
<name>A0A7R8XBZ2_9CRUS</name>
<keyword evidence="1" id="KW-0001">2Fe-2S</keyword>
<keyword evidence="8" id="KW-1185">Reference proteome</keyword>
<dbReference type="InterPro" id="IPR036922">
    <property type="entry name" value="Rieske_2Fe-2S_sf"/>
</dbReference>
<evidence type="ECO:0000313" key="8">
    <source>
        <dbReference type="Proteomes" id="UP000677054"/>
    </source>
</evidence>
<dbReference type="PROSITE" id="PS51296">
    <property type="entry name" value="RIESKE"/>
    <property type="match status" value="1"/>
</dbReference>
<dbReference type="InterPro" id="IPR017941">
    <property type="entry name" value="Rieske_2Fe-2S"/>
</dbReference>
<proteinExistence type="predicted"/>
<organism evidence="7">
    <name type="scientific">Darwinula stevensoni</name>
    <dbReference type="NCBI Taxonomy" id="69355"/>
    <lineage>
        <taxon>Eukaryota</taxon>
        <taxon>Metazoa</taxon>
        <taxon>Ecdysozoa</taxon>
        <taxon>Arthropoda</taxon>
        <taxon>Crustacea</taxon>
        <taxon>Oligostraca</taxon>
        <taxon>Ostracoda</taxon>
        <taxon>Podocopa</taxon>
        <taxon>Podocopida</taxon>
        <taxon>Darwinulocopina</taxon>
        <taxon>Darwinuloidea</taxon>
        <taxon>Darwinulidae</taxon>
        <taxon>Darwinula</taxon>
    </lineage>
</organism>
<dbReference type="Proteomes" id="UP000677054">
    <property type="component" value="Unassembled WGS sequence"/>
</dbReference>
<evidence type="ECO:0000256" key="5">
    <source>
        <dbReference type="SAM" id="MobiDB-lite"/>
    </source>
</evidence>
<gene>
    <name evidence="7" type="ORF">DSTB1V02_LOCUS4341</name>
</gene>
<accession>A0A7R8XBZ2</accession>
<dbReference type="InterPro" id="IPR054716">
    <property type="entry name" value="Sol_Rieske_ferrdox_dom"/>
</dbReference>
<reference evidence="7" key="1">
    <citation type="submission" date="2020-11" db="EMBL/GenBank/DDBJ databases">
        <authorList>
            <person name="Tran Van P."/>
        </authorList>
    </citation>
    <scope>NUCLEOTIDE SEQUENCE</scope>
</reference>
<evidence type="ECO:0000259" key="6">
    <source>
        <dbReference type="PROSITE" id="PS51296"/>
    </source>
</evidence>
<dbReference type="OrthoDB" id="426882at2759"/>
<dbReference type="PANTHER" id="PTHR21496">
    <property type="entry name" value="FERREDOXIN-RELATED"/>
    <property type="match status" value="1"/>
</dbReference>
<keyword evidence="4" id="KW-0411">Iron-sulfur</keyword>
<dbReference type="PANTHER" id="PTHR21496:SF25">
    <property type="entry name" value="RIESKE DOMAIN-CONTAINING PROTEIN"/>
    <property type="match status" value="1"/>
</dbReference>
<evidence type="ECO:0000256" key="1">
    <source>
        <dbReference type="ARBA" id="ARBA00022714"/>
    </source>
</evidence>